<proteinExistence type="predicted"/>
<keyword evidence="1" id="KW-0479">Metal-binding</keyword>
<evidence type="ECO:0000256" key="2">
    <source>
        <dbReference type="ARBA" id="ARBA00022771"/>
    </source>
</evidence>
<keyword evidence="8" id="KW-1185">Reference proteome</keyword>
<dbReference type="GO" id="GO:0032183">
    <property type="term" value="F:SUMO binding"/>
    <property type="evidence" value="ECO:0007669"/>
    <property type="project" value="TreeGrafter"/>
</dbReference>
<feature type="compositionally biased region" description="Low complexity" evidence="5">
    <location>
        <begin position="95"/>
        <end position="115"/>
    </location>
</feature>
<dbReference type="InterPro" id="IPR013083">
    <property type="entry name" value="Znf_RING/FYVE/PHD"/>
</dbReference>
<feature type="region of interest" description="Disordered" evidence="5">
    <location>
        <begin position="1"/>
        <end position="117"/>
    </location>
</feature>
<protein>
    <recommendedName>
        <fullName evidence="6">RING-type domain-containing protein</fullName>
    </recommendedName>
</protein>
<evidence type="ECO:0000256" key="3">
    <source>
        <dbReference type="ARBA" id="ARBA00022833"/>
    </source>
</evidence>
<dbReference type="PANTHER" id="PTHR47094">
    <property type="entry name" value="ELFLESS, ISOFORM B"/>
    <property type="match status" value="1"/>
</dbReference>
<dbReference type="SMART" id="SM00184">
    <property type="entry name" value="RING"/>
    <property type="match status" value="1"/>
</dbReference>
<dbReference type="GO" id="GO:0033768">
    <property type="term" value="C:SUMO-targeted ubiquitin ligase complex"/>
    <property type="evidence" value="ECO:0007669"/>
    <property type="project" value="TreeGrafter"/>
</dbReference>
<dbReference type="Gene3D" id="3.30.40.10">
    <property type="entry name" value="Zinc/RING finger domain, C3HC4 (zinc finger)"/>
    <property type="match status" value="1"/>
</dbReference>
<dbReference type="SUPFAM" id="SSF57850">
    <property type="entry name" value="RING/U-box"/>
    <property type="match status" value="1"/>
</dbReference>
<organism evidence="7 8">
    <name type="scientific">Tilletia controversa</name>
    <name type="common">dwarf bunt fungus</name>
    <dbReference type="NCBI Taxonomy" id="13291"/>
    <lineage>
        <taxon>Eukaryota</taxon>
        <taxon>Fungi</taxon>
        <taxon>Dikarya</taxon>
        <taxon>Basidiomycota</taxon>
        <taxon>Ustilaginomycotina</taxon>
        <taxon>Exobasidiomycetes</taxon>
        <taxon>Tilletiales</taxon>
        <taxon>Tilletiaceae</taxon>
        <taxon>Tilletia</taxon>
    </lineage>
</organism>
<feature type="region of interest" description="Disordered" evidence="5">
    <location>
        <begin position="228"/>
        <end position="262"/>
    </location>
</feature>
<dbReference type="AlphaFoldDB" id="A0A8X7MX18"/>
<evidence type="ECO:0000313" key="8">
    <source>
        <dbReference type="Proteomes" id="UP000077684"/>
    </source>
</evidence>
<evidence type="ECO:0000256" key="5">
    <source>
        <dbReference type="SAM" id="MobiDB-lite"/>
    </source>
</evidence>
<dbReference type="InterPro" id="IPR049627">
    <property type="entry name" value="SLX8"/>
</dbReference>
<reference evidence="7" key="2">
    <citation type="journal article" date="2019" name="IMA Fungus">
        <title>Genome sequencing and comparison of five Tilletia species to identify candidate genes for the detection of regulated species infecting wheat.</title>
        <authorList>
            <person name="Nguyen H.D.T."/>
            <person name="Sultana T."/>
            <person name="Kesanakurti P."/>
            <person name="Hambleton S."/>
        </authorList>
    </citation>
    <scope>NUCLEOTIDE SEQUENCE</scope>
    <source>
        <strain evidence="7">DAOMC 236426</strain>
    </source>
</reference>
<feature type="compositionally biased region" description="Polar residues" evidence="5">
    <location>
        <begin position="305"/>
        <end position="318"/>
    </location>
</feature>
<name>A0A8X7MX18_9BASI</name>
<keyword evidence="3" id="KW-0862">Zinc</keyword>
<reference evidence="7" key="1">
    <citation type="submission" date="2016-04" db="EMBL/GenBank/DDBJ databases">
        <authorList>
            <person name="Nguyen H.D."/>
            <person name="Samba Siva P."/>
            <person name="Cullis J."/>
            <person name="Levesque C.A."/>
            <person name="Hambleton S."/>
        </authorList>
    </citation>
    <scope>NUCLEOTIDE SEQUENCE</scope>
    <source>
        <strain evidence="7">DAOMC 236426</strain>
    </source>
</reference>
<feature type="compositionally biased region" description="Low complexity" evidence="5">
    <location>
        <begin position="228"/>
        <end position="256"/>
    </location>
</feature>
<dbReference type="GO" id="GO:0140082">
    <property type="term" value="F:SUMO-ubiquitin ligase activity"/>
    <property type="evidence" value="ECO:0007669"/>
    <property type="project" value="TreeGrafter"/>
</dbReference>
<evidence type="ECO:0000256" key="1">
    <source>
        <dbReference type="ARBA" id="ARBA00022723"/>
    </source>
</evidence>
<dbReference type="PROSITE" id="PS00518">
    <property type="entry name" value="ZF_RING_1"/>
    <property type="match status" value="1"/>
</dbReference>
<dbReference type="Proteomes" id="UP000077684">
    <property type="component" value="Unassembled WGS sequence"/>
</dbReference>
<evidence type="ECO:0000259" key="6">
    <source>
        <dbReference type="PROSITE" id="PS50089"/>
    </source>
</evidence>
<sequence length="469" mass="50202">MSTVTQHSHQQQAPQQQQRQHIETIVIEDSDSDADLPQVVGVSHRSSGLNAADKGLLLPGRGQRGQVPLPRFTSRSRRTNTLSERAKAKSRALDPPLSSSSPLSASSPVAHHPAPYRADPDATPITLPLLSTYNCPICLCPPTNAVTTPCGHVFCGSCLFDALSTQTKKKHQEDTERRIFFATRAELHAGLPFHMPPALTEAHLGQFSRPWSRPSYRATVAANAGAQSAASTSAAVRNSTQTSAGPASSSSNPTSSHAGEQPSFINGARAAAQNAFERLRPFAMTMFQPSLQDHQSESPADAVPPSSQGSSASNNTYPDSFASPPPSSAASSSSGGSSSSGFRSMHHMRAHAGMSLSNAQTHRGTHNLAGICPLCRGQIVKGFNVNSRVRPSAEKYLHKDGRPRRSVNNIDPSKGKVIGLRLTLGRPVDDPFSVALERGKKRTRAQFEDDCDAEIIIGRHVHRQPCFAT</sequence>
<dbReference type="InterPro" id="IPR017907">
    <property type="entry name" value="Znf_RING_CS"/>
</dbReference>
<dbReference type="GO" id="GO:0008270">
    <property type="term" value="F:zinc ion binding"/>
    <property type="evidence" value="ECO:0007669"/>
    <property type="project" value="UniProtKB-KW"/>
</dbReference>
<accession>A0A8X7MX18</accession>
<dbReference type="PANTHER" id="PTHR47094:SF1">
    <property type="entry name" value="RING-TYPE E3 UBIQUITIN TRANSFERASE"/>
    <property type="match status" value="1"/>
</dbReference>
<dbReference type="PROSITE" id="PS50089">
    <property type="entry name" value="ZF_RING_2"/>
    <property type="match status" value="1"/>
</dbReference>
<feature type="domain" description="RING-type" evidence="6">
    <location>
        <begin position="135"/>
        <end position="159"/>
    </location>
</feature>
<dbReference type="EMBL" id="LWDE02000161">
    <property type="protein sequence ID" value="KAE8252445.1"/>
    <property type="molecule type" value="Genomic_DNA"/>
</dbReference>
<feature type="compositionally biased region" description="Low complexity" evidence="5">
    <location>
        <begin position="1"/>
        <end position="19"/>
    </location>
</feature>
<dbReference type="GO" id="GO:0061630">
    <property type="term" value="F:ubiquitin protein ligase activity"/>
    <property type="evidence" value="ECO:0007669"/>
    <property type="project" value="InterPro"/>
</dbReference>
<comment type="caution">
    <text evidence="7">The sequence shown here is derived from an EMBL/GenBank/DDBJ whole genome shotgun (WGS) entry which is preliminary data.</text>
</comment>
<dbReference type="InterPro" id="IPR001841">
    <property type="entry name" value="Znf_RING"/>
</dbReference>
<feature type="region of interest" description="Disordered" evidence="5">
    <location>
        <begin position="291"/>
        <end position="343"/>
    </location>
</feature>
<gene>
    <name evidence="7" type="ORF">A4X06_0g2179</name>
</gene>
<feature type="compositionally biased region" description="Low complexity" evidence="5">
    <location>
        <begin position="328"/>
        <end position="342"/>
    </location>
</feature>
<evidence type="ECO:0000256" key="4">
    <source>
        <dbReference type="PROSITE-ProRule" id="PRU00175"/>
    </source>
</evidence>
<feature type="compositionally biased region" description="Low complexity" evidence="5">
    <location>
        <begin position="55"/>
        <end position="66"/>
    </location>
</feature>
<dbReference type="GO" id="GO:0006511">
    <property type="term" value="P:ubiquitin-dependent protein catabolic process"/>
    <property type="evidence" value="ECO:0007669"/>
    <property type="project" value="TreeGrafter"/>
</dbReference>
<evidence type="ECO:0000313" key="7">
    <source>
        <dbReference type="EMBL" id="KAE8252445.1"/>
    </source>
</evidence>
<dbReference type="InterPro" id="IPR027370">
    <property type="entry name" value="Znf-RING_euk"/>
</dbReference>
<dbReference type="Pfam" id="PF13445">
    <property type="entry name" value="zf-RING_UBOX"/>
    <property type="match status" value="1"/>
</dbReference>
<keyword evidence="2 4" id="KW-0863">Zinc-finger</keyword>